<reference evidence="9 10" key="1">
    <citation type="submission" date="2019-03" db="EMBL/GenBank/DDBJ databases">
        <title>Arenimonas daejeonensis sp. nov., isolated from compost.</title>
        <authorList>
            <person name="Jeon C.O."/>
        </authorList>
    </citation>
    <scope>NUCLEOTIDE SEQUENCE [LARGE SCALE GENOMIC DNA]</scope>
    <source>
        <strain evidence="9 10">R29</strain>
    </source>
</reference>
<dbReference type="PROSITE" id="PS50059">
    <property type="entry name" value="FKBP_PPIASE"/>
    <property type="match status" value="1"/>
</dbReference>
<evidence type="ECO:0000256" key="6">
    <source>
        <dbReference type="RuleBase" id="RU003915"/>
    </source>
</evidence>
<keyword evidence="7" id="KW-0732">Signal</keyword>
<organism evidence="9 10">
    <name type="scientific">Arenimonas terrae</name>
    <dbReference type="NCBI Taxonomy" id="2546226"/>
    <lineage>
        <taxon>Bacteria</taxon>
        <taxon>Pseudomonadati</taxon>
        <taxon>Pseudomonadota</taxon>
        <taxon>Gammaproteobacteria</taxon>
        <taxon>Lysobacterales</taxon>
        <taxon>Lysobacteraceae</taxon>
        <taxon>Arenimonas</taxon>
    </lineage>
</organism>
<feature type="chain" id="PRO_5022864370" description="Peptidyl-prolyl cis-trans isomerase" evidence="7">
    <location>
        <begin position="25"/>
        <end position="276"/>
    </location>
</feature>
<sequence length="276" mass="29426">MHTRLALGLPALILAGVLSAAAHAVAPLPAPKPLQAPPANAVETASGMAYVVLKAGADPNRMARGEFIEYRADVWSADGITRANSRESGPVVGSVRRLGAEQPGLARAILSTPVGETRRWWIVAERLLPGYAGMPALPHVIDLTVLGEKSPVQTPDQLTPPADALRTSSGLAYKILKKGPGGERPTRSSTVVIDYSGWDGQGRLFDSSITRGERASLPLQHLIPGWQEGVPLMARGDSFRFWIPGHLAYDTQPGNSSPKGMLVFDITLYDFSNSPP</sequence>
<evidence type="ECO:0000256" key="3">
    <source>
        <dbReference type="ARBA" id="ARBA00023110"/>
    </source>
</evidence>
<accession>A0A5C4RUZ1</accession>
<gene>
    <name evidence="9" type="ORF">E1B00_02950</name>
</gene>
<comment type="similarity">
    <text evidence="2 6">Belongs to the FKBP-type PPIase family.</text>
</comment>
<dbReference type="SUPFAM" id="SSF54534">
    <property type="entry name" value="FKBP-like"/>
    <property type="match status" value="1"/>
</dbReference>
<dbReference type="OrthoDB" id="9814548at2"/>
<evidence type="ECO:0000256" key="4">
    <source>
        <dbReference type="ARBA" id="ARBA00023235"/>
    </source>
</evidence>
<evidence type="ECO:0000256" key="7">
    <source>
        <dbReference type="SAM" id="SignalP"/>
    </source>
</evidence>
<dbReference type="PANTHER" id="PTHR43811:SF19">
    <property type="entry name" value="39 KDA FK506-BINDING NUCLEAR PROTEIN"/>
    <property type="match status" value="1"/>
</dbReference>
<dbReference type="GO" id="GO:0003755">
    <property type="term" value="F:peptidyl-prolyl cis-trans isomerase activity"/>
    <property type="evidence" value="ECO:0007669"/>
    <property type="project" value="UniProtKB-UniRule"/>
</dbReference>
<dbReference type="EC" id="5.2.1.8" evidence="6"/>
<evidence type="ECO:0000256" key="2">
    <source>
        <dbReference type="ARBA" id="ARBA00006577"/>
    </source>
</evidence>
<evidence type="ECO:0000313" key="9">
    <source>
        <dbReference type="EMBL" id="TNJ34755.1"/>
    </source>
</evidence>
<dbReference type="Gene3D" id="3.10.50.40">
    <property type="match status" value="1"/>
</dbReference>
<dbReference type="RefSeq" id="WP_139445462.1">
    <property type="nucleotide sequence ID" value="NZ_SMDR01000001.1"/>
</dbReference>
<dbReference type="PANTHER" id="PTHR43811">
    <property type="entry name" value="FKBP-TYPE PEPTIDYL-PROLYL CIS-TRANS ISOMERASE FKPA"/>
    <property type="match status" value="1"/>
</dbReference>
<keyword evidence="10" id="KW-1185">Reference proteome</keyword>
<proteinExistence type="inferred from homology"/>
<dbReference type="EMBL" id="SMDR01000001">
    <property type="protein sequence ID" value="TNJ34755.1"/>
    <property type="molecule type" value="Genomic_DNA"/>
</dbReference>
<dbReference type="AlphaFoldDB" id="A0A5C4RUZ1"/>
<name>A0A5C4RUZ1_9GAMM</name>
<dbReference type="InterPro" id="IPR001179">
    <property type="entry name" value="PPIase_FKBP_dom"/>
</dbReference>
<dbReference type="Proteomes" id="UP000305760">
    <property type="component" value="Unassembled WGS sequence"/>
</dbReference>
<evidence type="ECO:0000256" key="5">
    <source>
        <dbReference type="PROSITE-ProRule" id="PRU00277"/>
    </source>
</evidence>
<protein>
    <recommendedName>
        <fullName evidence="6">Peptidyl-prolyl cis-trans isomerase</fullName>
        <ecNumber evidence="6">5.2.1.8</ecNumber>
    </recommendedName>
</protein>
<evidence type="ECO:0000256" key="1">
    <source>
        <dbReference type="ARBA" id="ARBA00000971"/>
    </source>
</evidence>
<feature type="domain" description="PPIase FKBP-type" evidence="8">
    <location>
        <begin position="188"/>
        <end position="272"/>
    </location>
</feature>
<dbReference type="Pfam" id="PF00254">
    <property type="entry name" value="FKBP_C"/>
    <property type="match status" value="1"/>
</dbReference>
<evidence type="ECO:0000313" key="10">
    <source>
        <dbReference type="Proteomes" id="UP000305760"/>
    </source>
</evidence>
<evidence type="ECO:0000259" key="8">
    <source>
        <dbReference type="PROSITE" id="PS50059"/>
    </source>
</evidence>
<keyword evidence="3 5" id="KW-0697">Rotamase</keyword>
<feature type="signal peptide" evidence="7">
    <location>
        <begin position="1"/>
        <end position="24"/>
    </location>
</feature>
<keyword evidence="4 5" id="KW-0413">Isomerase</keyword>
<comment type="caution">
    <text evidence="9">The sequence shown here is derived from an EMBL/GenBank/DDBJ whole genome shotgun (WGS) entry which is preliminary data.</text>
</comment>
<dbReference type="InterPro" id="IPR046357">
    <property type="entry name" value="PPIase_dom_sf"/>
</dbReference>
<comment type="catalytic activity">
    <reaction evidence="1 5 6">
        <text>[protein]-peptidylproline (omega=180) = [protein]-peptidylproline (omega=0)</text>
        <dbReference type="Rhea" id="RHEA:16237"/>
        <dbReference type="Rhea" id="RHEA-COMP:10747"/>
        <dbReference type="Rhea" id="RHEA-COMP:10748"/>
        <dbReference type="ChEBI" id="CHEBI:83833"/>
        <dbReference type="ChEBI" id="CHEBI:83834"/>
        <dbReference type="EC" id="5.2.1.8"/>
    </reaction>
</comment>